<dbReference type="PANTHER" id="PTHR43791:SF39">
    <property type="entry name" value="TRANSPORTER LIZ1_SEO1, PUTATIVE (AFU_ORTHOLOGUE AFUA_3G00980)-RELATED"/>
    <property type="match status" value="1"/>
</dbReference>
<comment type="subcellular location">
    <subcellularLocation>
        <location evidence="1">Membrane</location>
        <topology evidence="1">Multi-pass membrane protein</topology>
    </subcellularLocation>
</comment>
<dbReference type="HOGENOM" id="CLU_001265_4_2_1"/>
<dbReference type="RefSeq" id="XP_007736702.1">
    <property type="nucleotide sequence ID" value="XM_007738512.1"/>
</dbReference>
<organism evidence="9 10">
    <name type="scientific">Capronia epimyces CBS 606.96</name>
    <dbReference type="NCBI Taxonomy" id="1182542"/>
    <lineage>
        <taxon>Eukaryota</taxon>
        <taxon>Fungi</taxon>
        <taxon>Dikarya</taxon>
        <taxon>Ascomycota</taxon>
        <taxon>Pezizomycotina</taxon>
        <taxon>Eurotiomycetes</taxon>
        <taxon>Chaetothyriomycetidae</taxon>
        <taxon>Chaetothyriales</taxon>
        <taxon>Herpotrichiellaceae</taxon>
        <taxon>Capronia</taxon>
    </lineage>
</organism>
<dbReference type="PANTHER" id="PTHR43791">
    <property type="entry name" value="PERMEASE-RELATED"/>
    <property type="match status" value="1"/>
</dbReference>
<keyword evidence="10" id="KW-1185">Reference proteome</keyword>
<dbReference type="InterPro" id="IPR020846">
    <property type="entry name" value="MFS_dom"/>
</dbReference>
<evidence type="ECO:0000313" key="9">
    <source>
        <dbReference type="EMBL" id="EXJ78914.1"/>
    </source>
</evidence>
<protein>
    <recommendedName>
        <fullName evidence="8">Major facilitator superfamily (MFS) profile domain-containing protein</fullName>
    </recommendedName>
</protein>
<feature type="transmembrane region" description="Helical" evidence="7">
    <location>
        <begin position="430"/>
        <end position="452"/>
    </location>
</feature>
<keyword evidence="2" id="KW-0813">Transport</keyword>
<feature type="domain" description="Major facilitator superfamily (MFS) profile" evidence="8">
    <location>
        <begin position="64"/>
        <end position="491"/>
    </location>
</feature>
<dbReference type="Gene3D" id="1.20.1250.20">
    <property type="entry name" value="MFS general substrate transporter like domains"/>
    <property type="match status" value="2"/>
</dbReference>
<dbReference type="AlphaFoldDB" id="W9Y968"/>
<dbReference type="EMBL" id="AMGY01000008">
    <property type="protein sequence ID" value="EXJ78914.1"/>
    <property type="molecule type" value="Genomic_DNA"/>
</dbReference>
<gene>
    <name evidence="9" type="ORF">A1O3_08414</name>
</gene>
<dbReference type="SUPFAM" id="SSF103473">
    <property type="entry name" value="MFS general substrate transporter"/>
    <property type="match status" value="1"/>
</dbReference>
<keyword evidence="4 7" id="KW-1133">Transmembrane helix</keyword>
<dbReference type="InterPro" id="IPR011701">
    <property type="entry name" value="MFS"/>
</dbReference>
<reference evidence="9 10" key="1">
    <citation type="submission" date="2013-03" db="EMBL/GenBank/DDBJ databases">
        <title>The Genome Sequence of Capronia epimyces CBS 606.96.</title>
        <authorList>
            <consortium name="The Broad Institute Genomics Platform"/>
            <person name="Cuomo C."/>
            <person name="de Hoog S."/>
            <person name="Gorbushina A."/>
            <person name="Walker B."/>
            <person name="Young S.K."/>
            <person name="Zeng Q."/>
            <person name="Gargeya S."/>
            <person name="Fitzgerald M."/>
            <person name="Haas B."/>
            <person name="Abouelleil A."/>
            <person name="Allen A.W."/>
            <person name="Alvarado L."/>
            <person name="Arachchi H.M."/>
            <person name="Berlin A.M."/>
            <person name="Chapman S.B."/>
            <person name="Gainer-Dewar J."/>
            <person name="Goldberg J."/>
            <person name="Griggs A."/>
            <person name="Gujja S."/>
            <person name="Hansen M."/>
            <person name="Howarth C."/>
            <person name="Imamovic A."/>
            <person name="Ireland A."/>
            <person name="Larimer J."/>
            <person name="McCowan C."/>
            <person name="Murphy C."/>
            <person name="Pearson M."/>
            <person name="Poon T.W."/>
            <person name="Priest M."/>
            <person name="Roberts A."/>
            <person name="Saif S."/>
            <person name="Shea T."/>
            <person name="Sisk P."/>
            <person name="Sykes S."/>
            <person name="Wortman J."/>
            <person name="Nusbaum C."/>
            <person name="Birren B."/>
        </authorList>
    </citation>
    <scope>NUCLEOTIDE SEQUENCE [LARGE SCALE GENOMIC DNA]</scope>
    <source>
        <strain evidence="9 10">CBS 606.96</strain>
    </source>
</reference>
<sequence>MSEPTVKALEENVARRNIEHAKARGVENGKDVSTEKRTWKNYFWDSWDKSPEERRLIFKADSTLLAFACLGTFVKYLDRSNINNAFVSGMKEEMSLYGNELIHANSYYYIGGLIGLWPINLLLTRTNPRYLIPSLELGWTLATFGQAKMTTADHMYALRALVGLFEYGHFSAVMYLCGAWYQKAELGRRMGLINAATAIGPMISAYLQAAAYNGLDGKGAMSGWRWLFIVDGIISIGVLLPQFFVLPDVPSRQKKDWIFTEQDIELARDRNPIEGRIKQGRFTLFQIKRWLVTPEIWLLWIISFSSSVGFYPSNSMSFWFKAWNSIKPGSYTVGQINAYTTPIYAMDLLQMLLFGWLSDTLFRGRRWPSLLIGCSINLLVVILLAATPVFPKHRAFRFFLYTQTSWGTAASTMFWAWTNEILKGDPATRAFAGAGLNIWAGIAVSTIPLGVFQTVQQPAVTAGNWTAAGFLILEILATSALAYWSHRKHKRLINDDNVHQEAEIVYSDQGTAVDSKVPATTVDSKASATAVESKVSETTIF</sequence>
<evidence type="ECO:0000256" key="1">
    <source>
        <dbReference type="ARBA" id="ARBA00004141"/>
    </source>
</evidence>
<evidence type="ECO:0000313" key="10">
    <source>
        <dbReference type="Proteomes" id="UP000019478"/>
    </source>
</evidence>
<comment type="caution">
    <text evidence="9">The sequence shown here is derived from an EMBL/GenBank/DDBJ whole genome shotgun (WGS) entry which is preliminary data.</text>
</comment>
<evidence type="ECO:0000256" key="6">
    <source>
        <dbReference type="ARBA" id="ARBA00037968"/>
    </source>
</evidence>
<name>W9Y968_9EURO</name>
<dbReference type="Pfam" id="PF07690">
    <property type="entry name" value="MFS_1"/>
    <property type="match status" value="1"/>
</dbReference>
<feature type="transmembrane region" description="Helical" evidence="7">
    <location>
        <begin position="369"/>
        <end position="386"/>
    </location>
</feature>
<feature type="transmembrane region" description="Helical" evidence="7">
    <location>
        <begin position="224"/>
        <end position="246"/>
    </location>
</feature>
<dbReference type="PROSITE" id="PS50850">
    <property type="entry name" value="MFS"/>
    <property type="match status" value="1"/>
</dbReference>
<feature type="transmembrane region" description="Helical" evidence="7">
    <location>
        <begin position="290"/>
        <end position="311"/>
    </location>
</feature>
<evidence type="ECO:0000256" key="5">
    <source>
        <dbReference type="ARBA" id="ARBA00023136"/>
    </source>
</evidence>
<evidence type="ECO:0000259" key="8">
    <source>
        <dbReference type="PROSITE" id="PS50850"/>
    </source>
</evidence>
<proteinExistence type="inferred from homology"/>
<keyword evidence="5 7" id="KW-0472">Membrane</keyword>
<feature type="transmembrane region" description="Helical" evidence="7">
    <location>
        <begin position="192"/>
        <end position="212"/>
    </location>
</feature>
<feature type="transmembrane region" description="Helical" evidence="7">
    <location>
        <begin position="464"/>
        <end position="484"/>
    </location>
</feature>
<feature type="transmembrane region" description="Helical" evidence="7">
    <location>
        <begin position="336"/>
        <end position="357"/>
    </location>
</feature>
<evidence type="ECO:0000256" key="3">
    <source>
        <dbReference type="ARBA" id="ARBA00022692"/>
    </source>
</evidence>
<dbReference type="GO" id="GO:0022857">
    <property type="term" value="F:transmembrane transporter activity"/>
    <property type="evidence" value="ECO:0007669"/>
    <property type="project" value="InterPro"/>
</dbReference>
<dbReference type="GO" id="GO:0016020">
    <property type="term" value="C:membrane"/>
    <property type="evidence" value="ECO:0007669"/>
    <property type="project" value="UniProtKB-SubCell"/>
</dbReference>
<dbReference type="OrthoDB" id="3639251at2759"/>
<dbReference type="FunFam" id="1.20.1250.20:FF:000065">
    <property type="entry name" value="Putative MFS pantothenate transporter"/>
    <property type="match status" value="1"/>
</dbReference>
<keyword evidence="3 7" id="KW-0812">Transmembrane</keyword>
<evidence type="ECO:0000256" key="2">
    <source>
        <dbReference type="ARBA" id="ARBA00022448"/>
    </source>
</evidence>
<comment type="similarity">
    <text evidence="6">Belongs to the major facilitator superfamily. Allantoate permease family.</text>
</comment>
<evidence type="ECO:0000256" key="4">
    <source>
        <dbReference type="ARBA" id="ARBA00022989"/>
    </source>
</evidence>
<feature type="transmembrane region" description="Helical" evidence="7">
    <location>
        <begin position="156"/>
        <end position="180"/>
    </location>
</feature>
<dbReference type="eggNOG" id="KOG2533">
    <property type="taxonomic scope" value="Eukaryota"/>
</dbReference>
<evidence type="ECO:0000256" key="7">
    <source>
        <dbReference type="SAM" id="Phobius"/>
    </source>
</evidence>
<dbReference type="GeneID" id="19172502"/>
<accession>W9Y968</accession>
<dbReference type="Proteomes" id="UP000019478">
    <property type="component" value="Unassembled WGS sequence"/>
</dbReference>
<dbReference type="InterPro" id="IPR036259">
    <property type="entry name" value="MFS_trans_sf"/>
</dbReference>
<feature type="transmembrane region" description="Helical" evidence="7">
    <location>
        <begin position="398"/>
        <end position="418"/>
    </location>
</feature>
<feature type="transmembrane region" description="Helical" evidence="7">
    <location>
        <begin position="106"/>
        <end position="123"/>
    </location>
</feature>